<dbReference type="InterPro" id="IPR016039">
    <property type="entry name" value="Thiolase-like"/>
</dbReference>
<feature type="active site" description="Acyl-thioester intermediate" evidence="3">
    <location>
        <position position="155"/>
    </location>
</feature>
<organism evidence="6 7">
    <name type="scientific">Pedobacter steynii</name>
    <dbReference type="NCBI Taxonomy" id="430522"/>
    <lineage>
        <taxon>Bacteria</taxon>
        <taxon>Pseudomonadati</taxon>
        <taxon>Bacteroidota</taxon>
        <taxon>Sphingobacteriia</taxon>
        <taxon>Sphingobacteriales</taxon>
        <taxon>Sphingobacteriaceae</taxon>
        <taxon>Pedobacter</taxon>
    </lineage>
</organism>
<dbReference type="PANTHER" id="PTHR11877">
    <property type="entry name" value="HYDROXYMETHYLGLUTARYL-COA SYNTHASE"/>
    <property type="match status" value="1"/>
</dbReference>
<evidence type="ECO:0000256" key="2">
    <source>
        <dbReference type="ARBA" id="ARBA00022679"/>
    </source>
</evidence>
<dbReference type="SUPFAM" id="SSF53901">
    <property type="entry name" value="Thiolase-like"/>
    <property type="match status" value="2"/>
</dbReference>
<keyword evidence="2" id="KW-0808">Transferase</keyword>
<dbReference type="GO" id="GO:0016747">
    <property type="term" value="F:acyltransferase activity, transferring groups other than amino-acyl groups"/>
    <property type="evidence" value="ECO:0007669"/>
    <property type="project" value="InterPro"/>
</dbReference>
<dbReference type="InterPro" id="IPR001099">
    <property type="entry name" value="Chalcone/stilbene_synt_N"/>
</dbReference>
<dbReference type="GO" id="GO:0030639">
    <property type="term" value="P:polyketide biosynthetic process"/>
    <property type="evidence" value="ECO:0007669"/>
    <property type="project" value="TreeGrafter"/>
</dbReference>
<dbReference type="EMBL" id="FNGY01000003">
    <property type="protein sequence ID" value="SDM14864.1"/>
    <property type="molecule type" value="Genomic_DNA"/>
</dbReference>
<dbReference type="AlphaFoldDB" id="A0A1G9QV44"/>
<dbReference type="Proteomes" id="UP000183200">
    <property type="component" value="Unassembled WGS sequence"/>
</dbReference>
<evidence type="ECO:0000259" key="4">
    <source>
        <dbReference type="Pfam" id="PF00195"/>
    </source>
</evidence>
<dbReference type="Pfam" id="PF02797">
    <property type="entry name" value="Chal_sti_synt_C"/>
    <property type="match status" value="1"/>
</dbReference>
<sequence length="364" mass="40733">MEMGIPLPMDNSFNMSVRIKTAAKSLPEYSRTTAEILPFLDAWLSGQEDRFIRKVKKIFENAMVDRRYSIMSPEEVFSKISFEERNDIYIRESIKLGTACLKLALEQASWKGEDLDYIITVSCTGMMIPSMDAYIINNLELRQDIVRLPVTEMGCAAGISGMIYAKNFLQANPGKRAAVIAVESPTATFQLNDFSMANIVSAAIFGDGAACVLLSSDESDEGPEIIGEEMYHFYDAEQLMGFQMKNTGLTMVLDVGVPEQIELHFPQIIHPFLAKHGLNISEIDHLIFHPGGKKIIQVVEELFTKLGKNIDDTKEVLRLYGNMSSATVLYVLARFLDLPQKKGDFGLMLSFGPGFSAQRILLKW</sequence>
<gene>
    <name evidence="6" type="ORF">SAMN05421820_10319</name>
</gene>
<evidence type="ECO:0000256" key="3">
    <source>
        <dbReference type="PIRSR" id="PIRSR000451-1"/>
    </source>
</evidence>
<evidence type="ECO:0000313" key="7">
    <source>
        <dbReference type="Proteomes" id="UP000183200"/>
    </source>
</evidence>
<protein>
    <submittedName>
        <fullName evidence="6">Predicted naringenin-chalcone synthase</fullName>
    </submittedName>
</protein>
<dbReference type="PANTHER" id="PTHR11877:SF46">
    <property type="entry name" value="TYPE III POLYKETIDE SYNTHASE A"/>
    <property type="match status" value="1"/>
</dbReference>
<dbReference type="CDD" id="cd00831">
    <property type="entry name" value="CHS_like"/>
    <property type="match status" value="1"/>
</dbReference>
<dbReference type="STRING" id="430522.BFS30_00555"/>
<dbReference type="Gene3D" id="3.40.47.10">
    <property type="match status" value="2"/>
</dbReference>
<keyword evidence="7" id="KW-1185">Reference proteome</keyword>
<accession>A0A1G9QV44</accession>
<dbReference type="InterPro" id="IPR011141">
    <property type="entry name" value="Polyketide_synthase_type-III"/>
</dbReference>
<feature type="domain" description="Chalcone/stilbene synthase N-terminal" evidence="4">
    <location>
        <begin position="50"/>
        <end position="217"/>
    </location>
</feature>
<evidence type="ECO:0000259" key="5">
    <source>
        <dbReference type="Pfam" id="PF02797"/>
    </source>
</evidence>
<dbReference type="InterPro" id="IPR012328">
    <property type="entry name" value="Chalcone/stilbene_synt_C"/>
</dbReference>
<reference evidence="7" key="1">
    <citation type="submission" date="2016-10" db="EMBL/GenBank/DDBJ databases">
        <authorList>
            <person name="Varghese N."/>
            <person name="Submissions S."/>
        </authorList>
    </citation>
    <scope>NUCLEOTIDE SEQUENCE [LARGE SCALE GENOMIC DNA]</scope>
    <source>
        <strain evidence="7">DSM 19110</strain>
    </source>
</reference>
<evidence type="ECO:0000313" key="6">
    <source>
        <dbReference type="EMBL" id="SDM14864.1"/>
    </source>
</evidence>
<evidence type="ECO:0000256" key="1">
    <source>
        <dbReference type="ARBA" id="ARBA00005531"/>
    </source>
</evidence>
<feature type="domain" description="Chalcone/stilbene synthase C-terminal" evidence="5">
    <location>
        <begin position="237"/>
        <end position="363"/>
    </location>
</feature>
<comment type="similarity">
    <text evidence="1">Belongs to the thiolase-like superfamily. Chalcone/stilbene synthases family.</text>
</comment>
<proteinExistence type="inferred from homology"/>
<dbReference type="PIRSF" id="PIRSF000451">
    <property type="entry name" value="PKS_III"/>
    <property type="match status" value="1"/>
</dbReference>
<name>A0A1G9QV44_9SPHI</name>
<dbReference type="Pfam" id="PF00195">
    <property type="entry name" value="Chal_sti_synt_N"/>
    <property type="match status" value="1"/>
</dbReference>